<evidence type="ECO:0000313" key="3">
    <source>
        <dbReference type="Proteomes" id="UP001207736"/>
    </source>
</evidence>
<evidence type="ECO:0000313" key="4">
    <source>
        <dbReference type="Proteomes" id="UP001208692"/>
    </source>
</evidence>
<accession>A0AAV5AQW6</accession>
<dbReference type="EMBL" id="BQKA01000012">
    <property type="protein sequence ID" value="GJM49724.1"/>
    <property type="molecule type" value="Genomic_DNA"/>
</dbReference>
<organism evidence="1 3">
    <name type="scientific">Capnocytophaga catalasegens</name>
    <dbReference type="NCBI Taxonomy" id="1004260"/>
    <lineage>
        <taxon>Bacteria</taxon>
        <taxon>Pseudomonadati</taxon>
        <taxon>Bacteroidota</taxon>
        <taxon>Flavobacteriia</taxon>
        <taxon>Flavobacteriales</taxon>
        <taxon>Flavobacteriaceae</taxon>
        <taxon>Capnocytophaga</taxon>
    </lineage>
</organism>
<dbReference type="Proteomes" id="UP001208692">
    <property type="component" value="Unassembled WGS sequence"/>
</dbReference>
<name>A0AAV5AQW6_9FLAO</name>
<dbReference type="InterPro" id="IPR032483">
    <property type="entry name" value="DUF5053"/>
</dbReference>
<dbReference type="AlphaFoldDB" id="A0AAV5AQW6"/>
<gene>
    <name evidence="1" type="ORF">RCZ15_06990</name>
    <name evidence="2" type="ORF">RCZ16_11060</name>
</gene>
<dbReference type="EMBL" id="BQKB01000018">
    <property type="protein sequence ID" value="GJM52789.1"/>
    <property type="molecule type" value="Genomic_DNA"/>
</dbReference>
<proteinExistence type="predicted"/>
<comment type="caution">
    <text evidence="1">The sequence shown here is derived from an EMBL/GenBank/DDBJ whole genome shotgun (WGS) entry which is preliminary data.</text>
</comment>
<dbReference type="RefSeq" id="WP_264846203.1">
    <property type="nucleotide sequence ID" value="NZ_BPMA01000018.1"/>
</dbReference>
<evidence type="ECO:0000313" key="2">
    <source>
        <dbReference type="EMBL" id="GJM52789.1"/>
    </source>
</evidence>
<evidence type="ECO:0000313" key="1">
    <source>
        <dbReference type="EMBL" id="GJM49724.1"/>
    </source>
</evidence>
<evidence type="ECO:0008006" key="5">
    <source>
        <dbReference type="Google" id="ProtNLM"/>
    </source>
</evidence>
<reference evidence="1 4" key="1">
    <citation type="submission" date="2021-11" db="EMBL/GenBank/DDBJ databases">
        <title>Draft genome sequence of Capnocytophaga sp. strain KC07075 isolated from cat oral cavity.</title>
        <authorList>
            <person name="Suzuki M."/>
            <person name="Imaoka K."/>
            <person name="Kimura M."/>
            <person name="Morikawa S."/>
            <person name="Maeda K."/>
        </authorList>
    </citation>
    <scope>NUCLEOTIDE SEQUENCE</scope>
    <source>
        <strain evidence="1">KC07075</strain>
        <strain evidence="2 4">KC07079</strain>
    </source>
</reference>
<protein>
    <recommendedName>
        <fullName evidence="5">DUF5053 domain-containing protein</fullName>
    </recommendedName>
</protein>
<keyword evidence="4" id="KW-1185">Reference proteome</keyword>
<dbReference type="Proteomes" id="UP001207736">
    <property type="component" value="Unassembled WGS sequence"/>
</dbReference>
<dbReference type="Pfam" id="PF16476">
    <property type="entry name" value="DUF5053"/>
    <property type="match status" value="1"/>
</dbReference>
<sequence>MKEKIQELKQLYVKTKTEAERKLIYLEISKLASENEEKFIDAMKFSIDDTLQKTKELSVKVRLNEVLPILPLSYIAEHYFQKSKSWFYQRLNGNIVNGSPAQFTDEEIKTLNFALKDLSKKLGSISL</sequence>